<dbReference type="GeneID" id="87925470"/>
<comment type="caution">
    <text evidence="1">The sequence shown here is derived from an EMBL/GenBank/DDBJ whole genome shotgun (WGS) entry which is preliminary data.</text>
</comment>
<sequence length="248" mass="27513">MCPEEKKDLVKRREVLEKLTAMNLLVAFAVALKHKLRFEPYTCYEDISSLISHLDTFAKVATEEDPKMRTGPSSARVSSRAWASTWGVVCRKQPTQVPRRLPSPPGQPPLEILSYLASFTDELALSGRLPVTMHQTMAYNNIMSLNDVQWARKECSPRRSPLPTRSPSPKSHGCTSCCLPARQGAGWITIPLQLPRRISSWAFCSSVAKSKTLLARTSNDLPLEAYAAQVAAEMDVIASRPVRPSYSG</sequence>
<dbReference type="EMBL" id="JAFFHB010000002">
    <property type="protein sequence ID" value="KAK4669091.1"/>
    <property type="molecule type" value="Genomic_DNA"/>
</dbReference>
<evidence type="ECO:0000313" key="2">
    <source>
        <dbReference type="Proteomes" id="UP001326199"/>
    </source>
</evidence>
<accession>A0ABR0HLV8</accession>
<name>A0ABR0HLV8_9PEZI</name>
<protein>
    <submittedName>
        <fullName evidence="1">Uncharacterized protein</fullName>
    </submittedName>
</protein>
<dbReference type="RefSeq" id="XP_062767762.1">
    <property type="nucleotide sequence ID" value="XM_062905491.1"/>
</dbReference>
<gene>
    <name evidence="1" type="ORF">QC763_0028970</name>
</gene>
<dbReference type="Proteomes" id="UP001326199">
    <property type="component" value="Unassembled WGS sequence"/>
</dbReference>
<evidence type="ECO:0000313" key="1">
    <source>
        <dbReference type="EMBL" id="KAK4669091.1"/>
    </source>
</evidence>
<keyword evidence="2" id="KW-1185">Reference proteome</keyword>
<reference evidence="1 2" key="1">
    <citation type="journal article" date="2023" name="bioRxiv">
        <title>High-quality genome assemblies of four members of thePodospora anserinaspecies complex.</title>
        <authorList>
            <person name="Ament-Velasquez S.L."/>
            <person name="Vogan A.A."/>
            <person name="Wallerman O."/>
            <person name="Hartmann F."/>
            <person name="Gautier V."/>
            <person name="Silar P."/>
            <person name="Giraud T."/>
            <person name="Johannesson H."/>
        </authorList>
    </citation>
    <scope>NUCLEOTIDE SEQUENCE [LARGE SCALE GENOMIC DNA]</scope>
    <source>
        <strain evidence="1 2">CBS 411.78</strain>
    </source>
</reference>
<proteinExistence type="predicted"/>
<organism evidence="1 2">
    <name type="scientific">Podospora pseudopauciseta</name>
    <dbReference type="NCBI Taxonomy" id="2093780"/>
    <lineage>
        <taxon>Eukaryota</taxon>
        <taxon>Fungi</taxon>
        <taxon>Dikarya</taxon>
        <taxon>Ascomycota</taxon>
        <taxon>Pezizomycotina</taxon>
        <taxon>Sordariomycetes</taxon>
        <taxon>Sordariomycetidae</taxon>
        <taxon>Sordariales</taxon>
        <taxon>Podosporaceae</taxon>
        <taxon>Podospora</taxon>
    </lineage>
</organism>